<accession>A0A183MTF5</accession>
<keyword evidence="2" id="KW-1185">Reference proteome</keyword>
<proteinExistence type="predicted"/>
<sequence>MGSIIDEHGGSDANVKARIGKTRAAFLHLKNICISKQLSTNVSVRIFNMSVNTVLLYRTET</sequence>
<gene>
    <name evidence="1" type="ORF">SMRZ_LOCUS19330</name>
</gene>
<organism evidence="1 2">
    <name type="scientific">Schistosoma margrebowiei</name>
    <dbReference type="NCBI Taxonomy" id="48269"/>
    <lineage>
        <taxon>Eukaryota</taxon>
        <taxon>Metazoa</taxon>
        <taxon>Spiralia</taxon>
        <taxon>Lophotrochozoa</taxon>
        <taxon>Platyhelminthes</taxon>
        <taxon>Trematoda</taxon>
        <taxon>Digenea</taxon>
        <taxon>Strigeidida</taxon>
        <taxon>Schistosomatoidea</taxon>
        <taxon>Schistosomatidae</taxon>
        <taxon>Schistosoma</taxon>
    </lineage>
</organism>
<evidence type="ECO:0000313" key="1">
    <source>
        <dbReference type="EMBL" id="VDP31246.1"/>
    </source>
</evidence>
<dbReference type="InterPro" id="IPR045609">
    <property type="entry name" value="DUF6451"/>
</dbReference>
<reference evidence="1 2" key="1">
    <citation type="submission" date="2018-11" db="EMBL/GenBank/DDBJ databases">
        <authorList>
            <consortium name="Pathogen Informatics"/>
        </authorList>
    </citation>
    <scope>NUCLEOTIDE SEQUENCE [LARGE SCALE GENOMIC DNA]</scope>
    <source>
        <strain evidence="1 2">Zambia</strain>
    </source>
</reference>
<dbReference type="Pfam" id="PF20049">
    <property type="entry name" value="DUF6451"/>
    <property type="match status" value="1"/>
</dbReference>
<dbReference type="Proteomes" id="UP000277204">
    <property type="component" value="Unassembled WGS sequence"/>
</dbReference>
<protein>
    <submittedName>
        <fullName evidence="1">Uncharacterized protein</fullName>
    </submittedName>
</protein>
<dbReference type="EMBL" id="UZAI01017931">
    <property type="protein sequence ID" value="VDP31246.1"/>
    <property type="molecule type" value="Genomic_DNA"/>
</dbReference>
<dbReference type="AlphaFoldDB" id="A0A183MTF5"/>
<evidence type="ECO:0000313" key="2">
    <source>
        <dbReference type="Proteomes" id="UP000277204"/>
    </source>
</evidence>
<name>A0A183MTF5_9TREM</name>